<dbReference type="EMBL" id="CADEPM010000005">
    <property type="protein sequence ID" value="CAB3406555.1"/>
    <property type="molecule type" value="Genomic_DNA"/>
</dbReference>
<name>A0A8S1F191_9PELO</name>
<dbReference type="AlphaFoldDB" id="A0A8S1F191"/>
<evidence type="ECO:0000313" key="2">
    <source>
        <dbReference type="EMBL" id="CAB3406555.1"/>
    </source>
</evidence>
<feature type="signal peptide" evidence="1">
    <location>
        <begin position="1"/>
        <end position="21"/>
    </location>
</feature>
<keyword evidence="3" id="KW-1185">Reference proteome</keyword>
<organism evidence="2 3">
    <name type="scientific">Caenorhabditis bovis</name>
    <dbReference type="NCBI Taxonomy" id="2654633"/>
    <lineage>
        <taxon>Eukaryota</taxon>
        <taxon>Metazoa</taxon>
        <taxon>Ecdysozoa</taxon>
        <taxon>Nematoda</taxon>
        <taxon>Chromadorea</taxon>
        <taxon>Rhabditida</taxon>
        <taxon>Rhabditina</taxon>
        <taxon>Rhabditomorpha</taxon>
        <taxon>Rhabditoidea</taxon>
        <taxon>Rhabditidae</taxon>
        <taxon>Peloderinae</taxon>
        <taxon>Caenorhabditis</taxon>
    </lineage>
</organism>
<evidence type="ECO:0000313" key="3">
    <source>
        <dbReference type="Proteomes" id="UP000494206"/>
    </source>
</evidence>
<keyword evidence="1" id="KW-0732">Signal</keyword>
<dbReference type="OrthoDB" id="5829475at2759"/>
<gene>
    <name evidence="2" type="ORF">CBOVIS_LOCUS8614</name>
</gene>
<sequence>MSLLQTLIVLMLIAALIQVDAQRLFDVLLARNEELNSLRNERAFHPVNGVLKRNSLLDNLYNIGYMPY</sequence>
<reference evidence="2 3" key="1">
    <citation type="submission" date="2020-04" db="EMBL/GenBank/DDBJ databases">
        <authorList>
            <person name="Laetsch R D."/>
            <person name="Stevens L."/>
            <person name="Kumar S."/>
            <person name="Blaxter L. M."/>
        </authorList>
    </citation>
    <scope>NUCLEOTIDE SEQUENCE [LARGE SCALE GENOMIC DNA]</scope>
</reference>
<proteinExistence type="predicted"/>
<comment type="caution">
    <text evidence="2">The sequence shown here is derived from an EMBL/GenBank/DDBJ whole genome shotgun (WGS) entry which is preliminary data.</text>
</comment>
<feature type="chain" id="PRO_5035914692" evidence="1">
    <location>
        <begin position="22"/>
        <end position="68"/>
    </location>
</feature>
<evidence type="ECO:0000256" key="1">
    <source>
        <dbReference type="SAM" id="SignalP"/>
    </source>
</evidence>
<dbReference type="Proteomes" id="UP000494206">
    <property type="component" value="Unassembled WGS sequence"/>
</dbReference>
<protein>
    <submittedName>
        <fullName evidence="2">Uncharacterized protein</fullName>
    </submittedName>
</protein>
<accession>A0A8S1F191</accession>